<name>A0AAV5W8V2_9BILA</name>
<organism evidence="2 3">
    <name type="scientific">Pristionchus fissidentatus</name>
    <dbReference type="NCBI Taxonomy" id="1538716"/>
    <lineage>
        <taxon>Eukaryota</taxon>
        <taxon>Metazoa</taxon>
        <taxon>Ecdysozoa</taxon>
        <taxon>Nematoda</taxon>
        <taxon>Chromadorea</taxon>
        <taxon>Rhabditida</taxon>
        <taxon>Rhabditina</taxon>
        <taxon>Diplogasteromorpha</taxon>
        <taxon>Diplogasteroidea</taxon>
        <taxon>Neodiplogasteridae</taxon>
        <taxon>Pristionchus</taxon>
    </lineage>
</organism>
<dbReference type="EMBL" id="BTSY01000005">
    <property type="protein sequence ID" value="GMT27070.1"/>
    <property type="molecule type" value="Genomic_DNA"/>
</dbReference>
<evidence type="ECO:0000256" key="1">
    <source>
        <dbReference type="SAM" id="Phobius"/>
    </source>
</evidence>
<feature type="transmembrane region" description="Helical" evidence="1">
    <location>
        <begin position="78"/>
        <end position="93"/>
    </location>
</feature>
<proteinExistence type="predicted"/>
<feature type="transmembrane region" description="Helical" evidence="1">
    <location>
        <begin position="140"/>
        <end position="160"/>
    </location>
</feature>
<feature type="transmembrane region" description="Helical" evidence="1">
    <location>
        <begin position="278"/>
        <end position="300"/>
    </location>
</feature>
<sequence length="304" mass="34141">TSGFYHYCIDWFRSARFYGVFCFVFGLAGRFYHVFDQIIQDTKGTIPAYMACPAIVLMTTIAFISLRRVHDAESAPQIFTMVCCCGVLAGAIMEEQLEDMGSAVKELRNDEMAMILLSCCVLSWLIHALEYTAGVSMKRLFACFFLVVVPTWLCVLMQLMPFRSVVFKHSLLYAFFTLAVGMIDYASGEVRARIPLLVSVFAPKFIGCLVQCFGMIALSTHLCSWRTRLYSSSWFSFAWLLLVGPPLVVGVIVCHLIHWTSEKIFGAGPHNVQYVVRAVLVAWAAAAAASHFGWFGPALWERRL</sequence>
<reference evidence="2" key="1">
    <citation type="submission" date="2023-10" db="EMBL/GenBank/DDBJ databases">
        <title>Genome assembly of Pristionchus species.</title>
        <authorList>
            <person name="Yoshida K."/>
            <person name="Sommer R.J."/>
        </authorList>
    </citation>
    <scope>NUCLEOTIDE SEQUENCE</scope>
    <source>
        <strain evidence="2">RS5133</strain>
    </source>
</reference>
<feature type="transmembrane region" description="Helical" evidence="1">
    <location>
        <begin position="237"/>
        <end position="257"/>
    </location>
</feature>
<accession>A0AAV5W8V2</accession>
<feature type="transmembrane region" description="Helical" evidence="1">
    <location>
        <begin position="113"/>
        <end position="133"/>
    </location>
</feature>
<evidence type="ECO:0000313" key="3">
    <source>
        <dbReference type="Proteomes" id="UP001432322"/>
    </source>
</evidence>
<feature type="transmembrane region" description="Helical" evidence="1">
    <location>
        <begin position="194"/>
        <end position="217"/>
    </location>
</feature>
<evidence type="ECO:0000313" key="2">
    <source>
        <dbReference type="EMBL" id="GMT27070.1"/>
    </source>
</evidence>
<feature type="transmembrane region" description="Helical" evidence="1">
    <location>
        <begin position="15"/>
        <end position="34"/>
    </location>
</feature>
<protein>
    <submittedName>
        <fullName evidence="2">Uncharacterized protein</fullName>
    </submittedName>
</protein>
<feature type="non-terminal residue" evidence="2">
    <location>
        <position position="1"/>
    </location>
</feature>
<comment type="caution">
    <text evidence="2">The sequence shown here is derived from an EMBL/GenBank/DDBJ whole genome shotgun (WGS) entry which is preliminary data.</text>
</comment>
<feature type="transmembrane region" description="Helical" evidence="1">
    <location>
        <begin position="46"/>
        <end position="66"/>
    </location>
</feature>
<keyword evidence="1" id="KW-1133">Transmembrane helix</keyword>
<dbReference type="AlphaFoldDB" id="A0AAV5W8V2"/>
<dbReference type="Proteomes" id="UP001432322">
    <property type="component" value="Unassembled WGS sequence"/>
</dbReference>
<keyword evidence="1" id="KW-0472">Membrane</keyword>
<keyword evidence="3" id="KW-1185">Reference proteome</keyword>
<gene>
    <name evidence="2" type="ORF">PFISCL1PPCAC_18367</name>
</gene>
<keyword evidence="1" id="KW-0812">Transmembrane</keyword>